<dbReference type="Pfam" id="PF01256">
    <property type="entry name" value="Carb_kinase"/>
    <property type="match status" value="1"/>
</dbReference>
<protein>
    <submittedName>
        <fullName evidence="2">Sugar kinase</fullName>
    </submittedName>
</protein>
<dbReference type="GO" id="GO:0016836">
    <property type="term" value="F:hydro-lyase activity"/>
    <property type="evidence" value="ECO:0007669"/>
    <property type="project" value="InterPro"/>
</dbReference>
<organism evidence="2 3">
    <name type="scientific">Desulfovibrio desulfuricans</name>
    <dbReference type="NCBI Taxonomy" id="876"/>
    <lineage>
        <taxon>Bacteria</taxon>
        <taxon>Pseudomonadati</taxon>
        <taxon>Thermodesulfobacteriota</taxon>
        <taxon>Desulfovibrionia</taxon>
        <taxon>Desulfovibrionales</taxon>
        <taxon>Desulfovibrionaceae</taxon>
        <taxon>Desulfovibrio</taxon>
    </lineage>
</organism>
<dbReference type="EMBL" id="CP036295">
    <property type="protein sequence ID" value="QCC85209.1"/>
    <property type="molecule type" value="Genomic_DNA"/>
</dbReference>
<dbReference type="InterPro" id="IPR000631">
    <property type="entry name" value="CARKD"/>
</dbReference>
<dbReference type="InterPro" id="IPR029056">
    <property type="entry name" value="Ribokinase-like"/>
</dbReference>
<feature type="domain" description="YjeF C-terminal" evidence="1">
    <location>
        <begin position="112"/>
        <end position="271"/>
    </location>
</feature>
<dbReference type="OrthoDB" id="5470480at2"/>
<gene>
    <name evidence="2" type="ORF">DDIC_04800</name>
</gene>
<dbReference type="GO" id="GO:0016301">
    <property type="term" value="F:kinase activity"/>
    <property type="evidence" value="ECO:0007669"/>
    <property type="project" value="UniProtKB-KW"/>
</dbReference>
<evidence type="ECO:0000313" key="3">
    <source>
        <dbReference type="Proteomes" id="UP000297065"/>
    </source>
</evidence>
<accession>A0A4P7UH43</accession>
<keyword evidence="2" id="KW-0808">Transferase</keyword>
<proteinExistence type="predicted"/>
<dbReference type="SUPFAM" id="SSF53613">
    <property type="entry name" value="Ribokinase-like"/>
    <property type="match status" value="1"/>
</dbReference>
<evidence type="ECO:0000313" key="2">
    <source>
        <dbReference type="EMBL" id="QCC85209.1"/>
    </source>
</evidence>
<name>A0A4P7UH43_DESDE</name>
<keyword evidence="2" id="KW-0418">Kinase</keyword>
<dbReference type="RefSeq" id="WP_136399391.1">
    <property type="nucleotide sequence ID" value="NZ_CP036295.1"/>
</dbReference>
<evidence type="ECO:0000259" key="1">
    <source>
        <dbReference type="Pfam" id="PF01256"/>
    </source>
</evidence>
<dbReference type="Proteomes" id="UP000297065">
    <property type="component" value="Chromosome"/>
</dbReference>
<reference evidence="2 3" key="1">
    <citation type="submission" date="2019-02" db="EMBL/GenBank/DDBJ databases">
        <title>Complete Genome Sequence of Desulfovibrio desulfuricans IC1, a Sulfonate Utilizing Anaerobe.</title>
        <authorList>
            <person name="Day L.A."/>
            <person name="De Leon K.B."/>
            <person name="Wall J.D."/>
        </authorList>
    </citation>
    <scope>NUCLEOTIDE SEQUENCE [LARGE SCALE GENOMIC DNA]</scope>
    <source>
        <strain evidence="2 3">IC1</strain>
    </source>
</reference>
<dbReference type="Gene3D" id="3.40.1190.20">
    <property type="match status" value="1"/>
</dbReference>
<dbReference type="AlphaFoldDB" id="A0A4P7UH43"/>
<sequence>MWCIVGTLPDQDFALCPAGLEGDSTVADGLLRLPDGQRVPVQRGTAALAATAILACGALGVAPPRLLLAGDSGSGAGSRAIYAWLEQNLGSIAPAGLTFHYLFPDLDWHNRVLMAVQAIAVPPRMVADAGFMYVAKMSGYADAYDLFTPDLGELAFLADEKAPHPFYTRGFLLACEDDVTPLLQRAIEHGNCPKNMIIKGTKDYIVTDGSITATVEAPAVAAMECIGGTGDLVTGLATAFLCAGACMNEACTAAARMARLLAQHCAPNPGTQIGELIGKLPEALHEARAKWRDGLASIPAR</sequence>